<dbReference type="InterPro" id="IPR016064">
    <property type="entry name" value="NAD/diacylglycerol_kinase_sf"/>
</dbReference>
<reference evidence="3 4" key="1">
    <citation type="journal article" date="2014" name="Appl. Environ. Microbiol.">
        <title>Genomic encyclopedia of type strains of the genus Bifidobacterium.</title>
        <authorList>
            <person name="Milani C."/>
            <person name="Lugli G.A."/>
            <person name="Duranti S."/>
            <person name="Turroni F."/>
            <person name="Bottacini F."/>
            <person name="Mangifesta M."/>
            <person name="Sanchez B."/>
            <person name="Viappiani A."/>
            <person name="Mancabelli L."/>
            <person name="Taminiau B."/>
            <person name="Delcenserie V."/>
            <person name="Barrangou R."/>
            <person name="Margolles A."/>
            <person name="van Sinderen D."/>
            <person name="Ventura M."/>
        </authorList>
    </citation>
    <scope>NUCLEOTIDE SEQUENCE [LARGE SCALE GENOMIC DNA]</scope>
    <source>
        <strain evidence="3 4">LMG 11587</strain>
    </source>
</reference>
<dbReference type="EMBL" id="CP006018">
    <property type="protein sequence ID" value="AIC92310.1"/>
    <property type="molecule type" value="Genomic_DNA"/>
</dbReference>
<keyword evidence="4" id="KW-1185">Reference proteome</keyword>
<dbReference type="Gene3D" id="2.60.200.40">
    <property type="match status" value="1"/>
</dbReference>
<dbReference type="PANTHER" id="PTHR30492">
    <property type="entry name" value="METHYLGLYOXAL SYNTHASE"/>
    <property type="match status" value="1"/>
</dbReference>
<dbReference type="GO" id="GO:0019242">
    <property type="term" value="P:methylglyoxal biosynthetic process"/>
    <property type="evidence" value="ECO:0007669"/>
    <property type="project" value="InterPro"/>
</dbReference>
<dbReference type="GO" id="GO:0008929">
    <property type="term" value="F:methylglyoxal synthase activity"/>
    <property type="evidence" value="ECO:0007669"/>
    <property type="project" value="InterPro"/>
</dbReference>
<dbReference type="KEGG" id="bii:BINDI_1047"/>
<dbReference type="InterPro" id="IPR004363">
    <property type="entry name" value="Methylgl_synth"/>
</dbReference>
<evidence type="ECO:0000256" key="1">
    <source>
        <dbReference type="SAM" id="Phobius"/>
    </source>
</evidence>
<dbReference type="Proteomes" id="UP000028569">
    <property type="component" value="Chromosome"/>
</dbReference>
<keyword evidence="1" id="KW-1133">Transmembrane helix</keyword>
<feature type="domain" description="DAGKc" evidence="2">
    <location>
        <begin position="60"/>
        <end position="191"/>
    </location>
</feature>
<evidence type="ECO:0000313" key="4">
    <source>
        <dbReference type="Proteomes" id="UP000028569"/>
    </source>
</evidence>
<accession>A0A087VV33</accession>
<evidence type="ECO:0000259" key="2">
    <source>
        <dbReference type="PROSITE" id="PS50146"/>
    </source>
</evidence>
<dbReference type="Gene3D" id="3.40.50.10330">
    <property type="entry name" value="Probable inorganic polyphosphate/atp-NAD kinase, domain 1"/>
    <property type="match status" value="1"/>
</dbReference>
<evidence type="ECO:0000313" key="3">
    <source>
        <dbReference type="EMBL" id="AIC92310.1"/>
    </source>
</evidence>
<keyword evidence="1" id="KW-0812">Transmembrane</keyword>
<proteinExistence type="predicted"/>
<dbReference type="SUPFAM" id="SSF111331">
    <property type="entry name" value="NAD kinase/diacylglycerol kinase-like"/>
    <property type="match status" value="1"/>
</dbReference>
<dbReference type="Pfam" id="PF00781">
    <property type="entry name" value="DAGK_cat"/>
    <property type="match status" value="1"/>
</dbReference>
<dbReference type="SMART" id="SM00046">
    <property type="entry name" value="DAGKc"/>
    <property type="match status" value="1"/>
</dbReference>
<gene>
    <name evidence="3" type="ORF">BINDI_1047</name>
</gene>
<dbReference type="GO" id="GO:0005829">
    <property type="term" value="C:cytosol"/>
    <property type="evidence" value="ECO:0007669"/>
    <property type="project" value="TreeGrafter"/>
</dbReference>
<dbReference type="PANTHER" id="PTHR30492:SF0">
    <property type="entry name" value="METHYLGLYOXAL SYNTHASE"/>
    <property type="match status" value="1"/>
</dbReference>
<feature type="transmembrane region" description="Helical" evidence="1">
    <location>
        <begin position="20"/>
        <end position="43"/>
    </location>
</feature>
<dbReference type="AlphaFoldDB" id="A0A087VV33"/>
<dbReference type="InterPro" id="IPR001206">
    <property type="entry name" value="Diacylglycerol_kinase_cat_dom"/>
</dbReference>
<keyword evidence="3" id="KW-0418">Kinase</keyword>
<sequence>MSGRLPMPRRQGRHNGIMPTPAVVFLCTLAGLAIVFAAVALLMRAYKQREFARRLEARDDDQVSYAFIINPSKPQAAETRKHIQAYCKAKHIREVRFIETRLDRDGKACALMALEQGAQVVVAVGGDGTVRTVASALAGTGQAMGIIPIGTGNLFARNMGIPVGNLDAALTVATSHGSNLVDVGRMFLLDGQDKDRGHAFLIIAGIGFDALMIDDTDPNLKKTVSWLAYFISGAKHLFAPKYTGDISITRPDQVTQTNTSVTFRTFMAGNCGEIPGFSLMPNASWDDGNLDFEIIDTSAGLIGWANLFGDVMHQTITRKASKSPLSTNSTIVQLQGPRAEIKLDDPALAQVDGDILGETRHIALEVERQALNVRVPQTD</sequence>
<dbReference type="PROSITE" id="PS50146">
    <property type="entry name" value="DAGK"/>
    <property type="match status" value="1"/>
</dbReference>
<name>A0A087VV33_9BIFI</name>
<keyword evidence="3" id="KW-0808">Transferase</keyword>
<dbReference type="GO" id="GO:0016301">
    <property type="term" value="F:kinase activity"/>
    <property type="evidence" value="ECO:0007669"/>
    <property type="project" value="UniProtKB-KW"/>
</dbReference>
<protein>
    <submittedName>
        <fullName evidence="3">Diacylglycerol kinase, catalytic region protein</fullName>
    </submittedName>
</protein>
<dbReference type="HOGENOM" id="CLU_045532_2_2_11"/>
<dbReference type="InterPro" id="IPR017438">
    <property type="entry name" value="ATP-NAD_kinase_N"/>
</dbReference>
<organism evidence="3 4">
    <name type="scientific">Bifidobacterium [indicum] DSM 20214 = LMG 11587</name>
    <dbReference type="NCBI Taxonomy" id="1341694"/>
    <lineage>
        <taxon>Bacteria</taxon>
        <taxon>Bacillati</taxon>
        <taxon>Actinomycetota</taxon>
        <taxon>Actinomycetes</taxon>
        <taxon>Bifidobacteriales</taxon>
        <taxon>Bifidobacteriaceae</taxon>
        <taxon>Bifidobacterium</taxon>
    </lineage>
</organism>
<keyword evidence="1" id="KW-0472">Membrane</keyword>